<reference evidence="4" key="1">
    <citation type="journal article" date="2016" name="Proc. Natl. Acad. Sci. U.S.A.">
        <title>Chromosome-level assembly of Arabidopsis thaliana Ler reveals the extent of translocation and inversion polymorphisms.</title>
        <authorList>
            <person name="Zapata L."/>
            <person name="Ding J."/>
            <person name="Willing E.M."/>
            <person name="Hartwig B."/>
            <person name="Bezdan D."/>
            <person name="Jiao W.B."/>
            <person name="Patel V."/>
            <person name="Velikkakam James G."/>
            <person name="Koornneef M."/>
            <person name="Ossowski S."/>
            <person name="Schneeberger K."/>
        </authorList>
    </citation>
    <scope>NUCLEOTIDE SEQUENCE [LARGE SCALE GENOMIC DNA]</scope>
    <source>
        <strain evidence="4">cv. Landsberg erecta</strain>
    </source>
</reference>
<evidence type="ECO:0000313" key="4">
    <source>
        <dbReference type="Proteomes" id="UP000078284"/>
    </source>
</evidence>
<dbReference type="EMBL" id="LUHQ01000002">
    <property type="protein sequence ID" value="OAP07622.1"/>
    <property type="molecule type" value="Genomic_DNA"/>
</dbReference>
<accession>A0A178VS06</accession>
<evidence type="ECO:0000256" key="1">
    <source>
        <dbReference type="SAM" id="MobiDB-lite"/>
    </source>
</evidence>
<keyword evidence="2" id="KW-0732">Signal</keyword>
<sequence>MVVLVPPLFLTIGCICEITLNENFIPDSTRINHDVDHCPYLAPQGVNNNEVAHVVDDEVDVLVVPVWGEGEGSNNPTPPPPVNQSSSSDISSHRPISQAPISSSPVLDLNVPAVEHHQSSLPSLSVKSLSEDSITLSVLHAHTRYETGESSKRKKGKEIDHTRNKKKHQFRKEYGVRFYPVSDKPP</sequence>
<gene>
    <name evidence="3" type="ordered locus">AXX17_At2g04320</name>
</gene>
<feature type="region of interest" description="Disordered" evidence="1">
    <location>
        <begin position="67"/>
        <end position="102"/>
    </location>
</feature>
<feature type="signal peptide" evidence="2">
    <location>
        <begin position="1"/>
        <end position="16"/>
    </location>
</feature>
<dbReference type="Proteomes" id="UP000078284">
    <property type="component" value="Chromosome 2"/>
</dbReference>
<evidence type="ECO:0000313" key="3">
    <source>
        <dbReference type="EMBL" id="OAP07622.1"/>
    </source>
</evidence>
<proteinExistence type="predicted"/>
<name>A0A178VS06_ARATH</name>
<feature type="chain" id="PRO_5008095262" evidence="2">
    <location>
        <begin position="17"/>
        <end position="186"/>
    </location>
</feature>
<protein>
    <submittedName>
        <fullName evidence="3">Uncharacterized protein</fullName>
    </submittedName>
</protein>
<feature type="compositionally biased region" description="Basic and acidic residues" evidence="1">
    <location>
        <begin position="145"/>
        <end position="162"/>
    </location>
</feature>
<dbReference type="AlphaFoldDB" id="A0A178VS06"/>
<evidence type="ECO:0000256" key="2">
    <source>
        <dbReference type="SAM" id="SignalP"/>
    </source>
</evidence>
<feature type="region of interest" description="Disordered" evidence="1">
    <location>
        <begin position="145"/>
        <end position="170"/>
    </location>
</feature>
<comment type="caution">
    <text evidence="3">The sequence shown here is derived from an EMBL/GenBank/DDBJ whole genome shotgun (WGS) entry which is preliminary data.</text>
</comment>
<organism evidence="3 4">
    <name type="scientific">Arabidopsis thaliana</name>
    <name type="common">Mouse-ear cress</name>
    <dbReference type="NCBI Taxonomy" id="3702"/>
    <lineage>
        <taxon>Eukaryota</taxon>
        <taxon>Viridiplantae</taxon>
        <taxon>Streptophyta</taxon>
        <taxon>Embryophyta</taxon>
        <taxon>Tracheophyta</taxon>
        <taxon>Spermatophyta</taxon>
        <taxon>Magnoliopsida</taxon>
        <taxon>eudicotyledons</taxon>
        <taxon>Gunneridae</taxon>
        <taxon>Pentapetalae</taxon>
        <taxon>rosids</taxon>
        <taxon>malvids</taxon>
        <taxon>Brassicales</taxon>
        <taxon>Brassicaceae</taxon>
        <taxon>Camelineae</taxon>
        <taxon>Arabidopsis</taxon>
    </lineage>
</organism>